<keyword evidence="4" id="KW-1185">Reference proteome</keyword>
<name>A0A2Z6Q0Q6_9GLOM</name>
<reference evidence="3" key="2">
    <citation type="submission" date="2019-10" db="EMBL/GenBank/DDBJ databases">
        <title>Conservation and host-specific expression of non-tandemly repeated heterogenous ribosome RNA gene in arbuscular mycorrhizal fungi.</title>
        <authorList>
            <person name="Maeda T."/>
            <person name="Kobayashi Y."/>
            <person name="Nakagawa T."/>
            <person name="Ezawa T."/>
            <person name="Yamaguchi K."/>
            <person name="Bino T."/>
            <person name="Nishimoto Y."/>
            <person name="Shigenobu S."/>
            <person name="Kawaguchi M."/>
        </authorList>
    </citation>
    <scope>NUCLEOTIDE SEQUENCE</scope>
    <source>
        <strain evidence="3">HR1</strain>
    </source>
</reference>
<evidence type="ECO:0000313" key="2">
    <source>
        <dbReference type="EMBL" id="GBB83373.1"/>
    </source>
</evidence>
<dbReference type="OrthoDB" id="2401271at2759"/>
<proteinExistence type="predicted"/>
<feature type="compositionally biased region" description="Polar residues" evidence="1">
    <location>
        <begin position="1"/>
        <end position="18"/>
    </location>
</feature>
<sequence>MPTTTNFEEDFSTQPIQKSSKRKSLTKNKFSDIRRRFSAFSPRNSIIFLNSDIDNEGINVNRRSSLFVRRNNNSSKAKHKRSVSESFKYELDFEDFEDFDFETYTPIFKRNKSQMNLQYEEPTNEVISNESSLIKSVIRKFTKIKKKRDNDKEYQDGKTNPFE</sequence>
<dbReference type="EMBL" id="BEXD01000014">
    <property type="protein sequence ID" value="GBB83373.1"/>
    <property type="molecule type" value="Genomic_DNA"/>
</dbReference>
<dbReference type="AlphaFoldDB" id="A0A2Z6Q0Q6"/>
<evidence type="ECO:0000256" key="1">
    <source>
        <dbReference type="SAM" id="MobiDB-lite"/>
    </source>
</evidence>
<evidence type="ECO:0000313" key="3">
    <source>
        <dbReference type="EMBL" id="GES82951.1"/>
    </source>
</evidence>
<evidence type="ECO:0000313" key="4">
    <source>
        <dbReference type="Proteomes" id="UP000247702"/>
    </source>
</evidence>
<gene>
    <name evidence="3" type="ORF">RCL2_001012800</name>
    <name evidence="2" type="ORF">RclHR1_01010014</name>
</gene>
<organism evidence="2 4">
    <name type="scientific">Rhizophagus clarus</name>
    <dbReference type="NCBI Taxonomy" id="94130"/>
    <lineage>
        <taxon>Eukaryota</taxon>
        <taxon>Fungi</taxon>
        <taxon>Fungi incertae sedis</taxon>
        <taxon>Mucoromycota</taxon>
        <taxon>Glomeromycotina</taxon>
        <taxon>Glomeromycetes</taxon>
        <taxon>Glomerales</taxon>
        <taxon>Glomeraceae</taxon>
        <taxon>Rhizophagus</taxon>
    </lineage>
</organism>
<feature type="region of interest" description="Disordered" evidence="1">
    <location>
        <begin position="1"/>
        <end position="27"/>
    </location>
</feature>
<dbReference type="Proteomes" id="UP000247702">
    <property type="component" value="Unassembled WGS sequence"/>
</dbReference>
<protein>
    <submittedName>
        <fullName evidence="2">Uncharacterized protein</fullName>
    </submittedName>
</protein>
<accession>A0A2Z6Q0Q6</accession>
<dbReference type="Proteomes" id="UP000615446">
    <property type="component" value="Unassembled WGS sequence"/>
</dbReference>
<comment type="caution">
    <text evidence="2">The sequence shown here is derived from an EMBL/GenBank/DDBJ whole genome shotgun (WGS) entry which is preliminary data.</text>
</comment>
<reference evidence="2 4" key="1">
    <citation type="submission" date="2017-11" db="EMBL/GenBank/DDBJ databases">
        <title>The genome of Rhizophagus clarus HR1 reveals common genetic basis of auxotrophy among arbuscular mycorrhizal fungi.</title>
        <authorList>
            <person name="Kobayashi Y."/>
        </authorList>
    </citation>
    <scope>NUCLEOTIDE SEQUENCE [LARGE SCALE GENOMIC DNA]</scope>
    <source>
        <strain evidence="2 4">HR1</strain>
    </source>
</reference>
<dbReference type="EMBL" id="BLAL01000065">
    <property type="protein sequence ID" value="GES82951.1"/>
    <property type="molecule type" value="Genomic_DNA"/>
</dbReference>